<comment type="caution">
    <text evidence="3">The sequence shown here is derived from an EMBL/GenBank/DDBJ whole genome shotgun (WGS) entry which is preliminary data.</text>
</comment>
<dbReference type="Pfam" id="PF13519">
    <property type="entry name" value="VWA_2"/>
    <property type="match status" value="1"/>
</dbReference>
<proteinExistence type="predicted"/>
<evidence type="ECO:0000259" key="2">
    <source>
        <dbReference type="PROSITE" id="PS50234"/>
    </source>
</evidence>
<dbReference type="Proteomes" id="UP000736856">
    <property type="component" value="Unassembled WGS sequence"/>
</dbReference>
<name>A0A937DH64_9HYPH</name>
<evidence type="ECO:0000313" key="3">
    <source>
        <dbReference type="EMBL" id="MBL0849130.1"/>
    </source>
</evidence>
<reference evidence="3" key="1">
    <citation type="submission" date="2019-02" db="EMBL/GenBank/DDBJ databases">
        <title>A novel Candidatus Liberibacter species associated with the New Zealand native fuchsia psyllid, Ctenarytaina fuchsiae.</title>
        <authorList>
            <person name="Thompson S.M."/>
            <person name="Jorgensen N."/>
            <person name="David C."/>
            <person name="Bulman S.R."/>
            <person name="Smith G.R."/>
        </authorList>
    </citation>
    <scope>NUCLEOTIDE SEQUENCE</scope>
    <source>
        <strain evidence="3">Oxford</strain>
    </source>
</reference>
<organism evidence="3 4">
    <name type="scientific">Candidatus Liberibacter ctenarytainae</name>
    <dbReference type="NCBI Taxonomy" id="2020335"/>
    <lineage>
        <taxon>Bacteria</taxon>
        <taxon>Pseudomonadati</taxon>
        <taxon>Pseudomonadota</taxon>
        <taxon>Alphaproteobacteria</taxon>
        <taxon>Hyphomicrobiales</taxon>
        <taxon>Rhizobiaceae</taxon>
        <taxon>Liberibacter</taxon>
    </lineage>
</organism>
<dbReference type="Gene3D" id="3.40.50.410">
    <property type="entry name" value="von Willebrand factor, type A domain"/>
    <property type="match status" value="1"/>
</dbReference>
<dbReference type="CDD" id="cd00198">
    <property type="entry name" value="vWFA"/>
    <property type="match status" value="1"/>
</dbReference>
<evidence type="ECO:0000313" key="4">
    <source>
        <dbReference type="Proteomes" id="UP000736856"/>
    </source>
</evidence>
<dbReference type="SMART" id="SM00327">
    <property type="entry name" value="VWA"/>
    <property type="match status" value="1"/>
</dbReference>
<dbReference type="SUPFAM" id="SSF53300">
    <property type="entry name" value="vWA-like"/>
    <property type="match status" value="1"/>
</dbReference>
<keyword evidence="1" id="KW-0812">Transmembrane</keyword>
<keyword evidence="1" id="KW-0472">Membrane</keyword>
<dbReference type="InterPro" id="IPR036465">
    <property type="entry name" value="vWFA_dom_sf"/>
</dbReference>
<dbReference type="InterPro" id="IPR002035">
    <property type="entry name" value="VWF_A"/>
</dbReference>
<dbReference type="AlphaFoldDB" id="A0A937DH64"/>
<feature type="transmembrane region" description="Helical" evidence="1">
    <location>
        <begin position="12"/>
        <end position="32"/>
    </location>
</feature>
<feature type="domain" description="VWFA" evidence="2">
    <location>
        <begin position="162"/>
        <end position="356"/>
    </location>
</feature>
<accession>A0A937DH64</accession>
<dbReference type="EMBL" id="SEOL01000006">
    <property type="protein sequence ID" value="MBL0849130.1"/>
    <property type="molecule type" value="Genomic_DNA"/>
</dbReference>
<gene>
    <name evidence="3" type="ORF">EU981_03505</name>
</gene>
<evidence type="ECO:0000256" key="1">
    <source>
        <dbReference type="SAM" id="Phobius"/>
    </source>
</evidence>
<sequence>MKKKYLYNDSGGFGILTAIILVCLITAVAALVNISEVRSNQIALQQSMDSALISSYSNIKSLKLSDLKSSEDKLMIIIRSHLGNNLFHFFSQKDSQQILDNLILKITKKGARSYQITLDDKVTMPIHAFYHFIHLFHDGAEGILISARSSVLYNTFTIPPTSLMMVIDSSSSMNIRLDLPDLSAPKTRMDVVKSTTRRLLDTLHSNSKNKEILRAGAITYNEKVDREFPLRWDIKTLKRDMNSIQVAGRTNSFPAMELAKQRLFSAEEGMEHRRKGHGEYKKDVIFLTDGKNTIPDSDKKTITICDSIKAQKGTIYVILLSLPPTEVHRKCASSPDKIYKADAKNIVQIQKAFDLIGEDIAKENFRFIQ</sequence>
<protein>
    <submittedName>
        <fullName evidence="3">VWA domain-containing protein</fullName>
    </submittedName>
</protein>
<dbReference type="PROSITE" id="PS50234">
    <property type="entry name" value="VWFA"/>
    <property type="match status" value="1"/>
</dbReference>
<keyword evidence="1" id="KW-1133">Transmembrane helix</keyword>